<organism evidence="2 3">
    <name type="scientific">Ureibacillus thermophilus</name>
    <dbReference type="NCBI Taxonomy" id="367743"/>
    <lineage>
        <taxon>Bacteria</taxon>
        <taxon>Bacillati</taxon>
        <taxon>Bacillota</taxon>
        <taxon>Bacilli</taxon>
        <taxon>Bacillales</taxon>
        <taxon>Caryophanaceae</taxon>
        <taxon>Ureibacillus</taxon>
    </lineage>
</organism>
<dbReference type="InterPro" id="IPR012156">
    <property type="entry name" value="Cold_shock_CspA"/>
</dbReference>
<feature type="transmembrane region" description="Helical" evidence="1">
    <location>
        <begin position="38"/>
        <end position="58"/>
    </location>
</feature>
<sequence length="87" mass="9877">MNEILVGYVFIASAVCFALMGIDKSRAKKKKWRISEKTLFTFAIIGGACGGVVAMILFRHKTRHAPFIFGFPMLAMIQIFFLIYLNR</sequence>
<accession>A0A4P6UT25</accession>
<dbReference type="AlphaFoldDB" id="A0A4P6UT25"/>
<dbReference type="GO" id="GO:0003676">
    <property type="term" value="F:nucleic acid binding"/>
    <property type="evidence" value="ECO:0007669"/>
    <property type="project" value="InterPro"/>
</dbReference>
<evidence type="ECO:0000313" key="2">
    <source>
        <dbReference type="EMBL" id="QBK26489.1"/>
    </source>
</evidence>
<dbReference type="PIRSF" id="PIRSF002599">
    <property type="entry name" value="Cold_shock_A"/>
    <property type="match status" value="1"/>
</dbReference>
<keyword evidence="1" id="KW-0472">Membrane</keyword>
<dbReference type="KEGG" id="uth:DKZ56_11825"/>
<name>A0A4P6UT25_9BACL</name>
<keyword evidence="3" id="KW-1185">Reference proteome</keyword>
<protein>
    <submittedName>
        <fullName evidence="2">DUF1294 domain-containing protein</fullName>
    </submittedName>
</protein>
<reference evidence="2 3" key="1">
    <citation type="submission" date="2019-02" db="EMBL/GenBank/DDBJ databases">
        <title>Ureibacillus thermophilus.</title>
        <authorList>
            <person name="Sunny J.S."/>
            <person name="Natarajan A."/>
            <person name="Saleena L.M."/>
        </authorList>
    </citation>
    <scope>NUCLEOTIDE SEQUENCE [LARGE SCALE GENOMIC DNA]</scope>
    <source>
        <strain evidence="2 3">LM102</strain>
    </source>
</reference>
<feature type="transmembrane region" description="Helical" evidence="1">
    <location>
        <begin position="64"/>
        <end position="85"/>
    </location>
</feature>
<evidence type="ECO:0000313" key="3">
    <source>
        <dbReference type="Proteomes" id="UP000291151"/>
    </source>
</evidence>
<keyword evidence="1" id="KW-1133">Transmembrane helix</keyword>
<proteinExistence type="predicted"/>
<dbReference type="Proteomes" id="UP000291151">
    <property type="component" value="Chromosome"/>
</dbReference>
<feature type="transmembrane region" description="Helical" evidence="1">
    <location>
        <begin position="6"/>
        <end position="22"/>
    </location>
</feature>
<dbReference type="RefSeq" id="WP_208650180.1">
    <property type="nucleotide sequence ID" value="NZ_CP036528.1"/>
</dbReference>
<dbReference type="Pfam" id="PF06961">
    <property type="entry name" value="DUF1294"/>
    <property type="match status" value="1"/>
</dbReference>
<keyword evidence="1" id="KW-0812">Transmembrane</keyword>
<dbReference type="InterPro" id="IPR010718">
    <property type="entry name" value="DUF1294"/>
</dbReference>
<gene>
    <name evidence="2" type="ORF">DKZ56_11825</name>
</gene>
<evidence type="ECO:0000256" key="1">
    <source>
        <dbReference type="SAM" id="Phobius"/>
    </source>
</evidence>
<dbReference type="EMBL" id="CP036528">
    <property type="protein sequence ID" value="QBK26489.1"/>
    <property type="molecule type" value="Genomic_DNA"/>
</dbReference>